<dbReference type="GO" id="GO:0016607">
    <property type="term" value="C:nuclear speck"/>
    <property type="evidence" value="ECO:0007669"/>
    <property type="project" value="TreeGrafter"/>
</dbReference>
<comment type="caution">
    <text evidence="2">The sequence shown here is derived from an EMBL/GenBank/DDBJ whole genome shotgun (WGS) entry which is preliminary data.</text>
</comment>
<dbReference type="GO" id="GO:0009639">
    <property type="term" value="P:response to red or far red light"/>
    <property type="evidence" value="ECO:0007669"/>
    <property type="project" value="InterPro"/>
</dbReference>
<organism evidence="2 3">
    <name type="scientific">Cucurbita argyrosperma subsp. sororia</name>
    <dbReference type="NCBI Taxonomy" id="37648"/>
    <lineage>
        <taxon>Eukaryota</taxon>
        <taxon>Viridiplantae</taxon>
        <taxon>Streptophyta</taxon>
        <taxon>Embryophyta</taxon>
        <taxon>Tracheophyta</taxon>
        <taxon>Spermatophyta</taxon>
        <taxon>Magnoliopsida</taxon>
        <taxon>eudicotyledons</taxon>
        <taxon>Gunneridae</taxon>
        <taxon>Pentapetalae</taxon>
        <taxon>rosids</taxon>
        <taxon>fabids</taxon>
        <taxon>Cucurbitales</taxon>
        <taxon>Cucurbitaceae</taxon>
        <taxon>Cucurbiteae</taxon>
        <taxon>Cucurbita</taxon>
    </lineage>
</organism>
<name>A0AAV6NYU0_9ROSI</name>
<feature type="non-terminal residue" evidence="2">
    <location>
        <position position="1"/>
    </location>
</feature>
<protein>
    <submittedName>
        <fullName evidence="2">Protein FAR-RED-ELONGATED HYPOCOTYL 1-LIKE protein</fullName>
    </submittedName>
</protein>
<dbReference type="InterPro" id="IPR037766">
    <property type="entry name" value="FHY1"/>
</dbReference>
<evidence type="ECO:0000256" key="1">
    <source>
        <dbReference type="SAM" id="MobiDB-lite"/>
    </source>
</evidence>
<reference evidence="2 3" key="1">
    <citation type="journal article" date="2021" name="Hortic Res">
        <title>The domestication of Cucurbita argyrosperma as revealed by the genome of its wild relative.</title>
        <authorList>
            <person name="Barrera-Redondo J."/>
            <person name="Sanchez-de la Vega G."/>
            <person name="Aguirre-Liguori J.A."/>
            <person name="Castellanos-Morales G."/>
            <person name="Gutierrez-Guerrero Y.T."/>
            <person name="Aguirre-Dugua X."/>
            <person name="Aguirre-Planter E."/>
            <person name="Tenaillon M.I."/>
            <person name="Lira-Saade R."/>
            <person name="Eguiarte L.E."/>
        </authorList>
    </citation>
    <scope>NUCLEOTIDE SEQUENCE [LARGE SCALE GENOMIC DNA]</scope>
    <source>
        <strain evidence="2">JBR-2021</strain>
    </source>
</reference>
<sequence>MRASRTSDDSQEGCIMIRRRRRRASRQALGGIMCILLPRPQPDASGSCLPPISISLSSPTMDQKNHTRHHPSHGGTHSFSGFQPWDTESFDVKKKRKLLFEQLSLPTPKLPCWGPSSSSISFPYGEDSFKFNKKRPKEEGESSLTKMATEGKDMSTEEVRIQGEKDGIKDKLDLNYGHEEDLLEFGSHGNSSIYEQCCSDSTQNLLLPTDSKHDFVLSSGRWSIDPEAESKIITPTIDQEFEQYFSGILPSLDP</sequence>
<accession>A0AAV6NYU0</accession>
<dbReference type="GO" id="GO:0005737">
    <property type="term" value="C:cytoplasm"/>
    <property type="evidence" value="ECO:0007669"/>
    <property type="project" value="TreeGrafter"/>
</dbReference>
<dbReference type="GO" id="GO:0051457">
    <property type="term" value="P:maintenance of protein location in nucleus"/>
    <property type="evidence" value="ECO:0007669"/>
    <property type="project" value="TreeGrafter"/>
</dbReference>
<dbReference type="EMBL" id="JAGKQH010000003">
    <property type="protein sequence ID" value="KAG6603645.1"/>
    <property type="molecule type" value="Genomic_DNA"/>
</dbReference>
<dbReference type="PANTHER" id="PTHR37723">
    <property type="entry name" value="PROTEIN FAR-RED ELONGATED HYPOCOTYL 1"/>
    <property type="match status" value="1"/>
</dbReference>
<evidence type="ECO:0000313" key="3">
    <source>
        <dbReference type="Proteomes" id="UP000685013"/>
    </source>
</evidence>
<dbReference type="Proteomes" id="UP000685013">
    <property type="component" value="Chromosome 3"/>
</dbReference>
<gene>
    <name evidence="2" type="primary">FHL</name>
    <name evidence="2" type="ORF">SDJN03_04254</name>
</gene>
<keyword evidence="3" id="KW-1185">Reference proteome</keyword>
<dbReference type="GO" id="GO:0061608">
    <property type="term" value="F:nuclear import signal receptor activity"/>
    <property type="evidence" value="ECO:0007669"/>
    <property type="project" value="TreeGrafter"/>
</dbReference>
<dbReference type="AlphaFoldDB" id="A0AAV6NYU0"/>
<feature type="region of interest" description="Disordered" evidence="1">
    <location>
        <begin position="55"/>
        <end position="81"/>
    </location>
</feature>
<dbReference type="PANTHER" id="PTHR37723:SF1">
    <property type="entry name" value="PROTEIN FAR-RED-ELONGATED HYPOCOTYL 1-LIKE"/>
    <property type="match status" value="1"/>
</dbReference>
<feature type="region of interest" description="Disordered" evidence="1">
    <location>
        <begin position="134"/>
        <end position="153"/>
    </location>
</feature>
<evidence type="ECO:0000313" key="2">
    <source>
        <dbReference type="EMBL" id="KAG6603645.1"/>
    </source>
</evidence>
<proteinExistence type="predicted"/>